<feature type="transmembrane region" description="Helical" evidence="1">
    <location>
        <begin position="162"/>
        <end position="183"/>
    </location>
</feature>
<evidence type="ECO:0000313" key="2">
    <source>
        <dbReference type="EMBL" id="MBT9310654.1"/>
    </source>
</evidence>
<dbReference type="CDD" id="cd17332">
    <property type="entry name" value="MFS_MelB_like"/>
    <property type="match status" value="1"/>
</dbReference>
<sequence>MVPTISAPDSHAPLNLRTKVGYGVGEISKEIPGSILVFFLLFFFTDAVGLSPGLAGSVLLVGKVWDAVNDPLVGWLSDRTQSRWGRRFPWMLWGAIPLGISFWLLWLIPPLPSQWQLFAYYTFVLSLFYGALTVIAVPHSTLAAELTQTYDERTQLASFKSAFSIGSSILGLVIAQIIFAMVTDVGQRYALLGVVCGAITILAVYGCVWGTYHRFWQLQGKRGSVALVGPQSMGQQIKELLKIRPFVYLMGIYFCSWVGLQATAAILPYFVTSWMGLSDQHFTQMILAVQGTALFMMFFWSPIGQRVGKRAVYCWGIPLTMLALMGLFFLQPGQTGLMYGLGMLAGMGLSTAYLIPWSMLPDVIDLDELHTGQRREGLFCGLMVQLQKLGTAMAIFMVGKFLEGSGYVASVGESAVTQPDSALVAIRWILGPLPVVVLLAGIGCAAMYPITRQRHDQILLKLKTSRPS</sequence>
<name>A0ABS5XYD7_9CYAN</name>
<dbReference type="Proteomes" id="UP001196661">
    <property type="component" value="Unassembled WGS sequence"/>
</dbReference>
<keyword evidence="3" id="KW-1185">Reference proteome</keyword>
<keyword evidence="1" id="KW-0472">Membrane</keyword>
<accession>A0ABS5XYD7</accession>
<keyword evidence="1" id="KW-1133">Transmembrane helix</keyword>
<gene>
    <name evidence="2" type="ORF">IXB28_00410</name>
</gene>
<feature type="transmembrane region" description="Helical" evidence="1">
    <location>
        <begin position="282"/>
        <end position="300"/>
    </location>
</feature>
<feature type="transmembrane region" description="Helical" evidence="1">
    <location>
        <begin position="378"/>
        <end position="402"/>
    </location>
</feature>
<feature type="transmembrane region" description="Helical" evidence="1">
    <location>
        <begin position="312"/>
        <end position="330"/>
    </location>
</feature>
<feature type="transmembrane region" description="Helical" evidence="1">
    <location>
        <begin position="336"/>
        <end position="357"/>
    </location>
</feature>
<evidence type="ECO:0000313" key="3">
    <source>
        <dbReference type="Proteomes" id="UP001196661"/>
    </source>
</evidence>
<organism evidence="2 3">
    <name type="scientific">Leptothoe kymatousa TAU-MAC 1615</name>
    <dbReference type="NCBI Taxonomy" id="2364775"/>
    <lineage>
        <taxon>Bacteria</taxon>
        <taxon>Bacillati</taxon>
        <taxon>Cyanobacteriota</taxon>
        <taxon>Cyanophyceae</taxon>
        <taxon>Nodosilineales</taxon>
        <taxon>Cymatolegaceae</taxon>
        <taxon>Leptothoe</taxon>
        <taxon>Leptothoe kymatousa</taxon>
    </lineage>
</organism>
<feature type="transmembrane region" description="Helical" evidence="1">
    <location>
        <begin position="120"/>
        <end position="142"/>
    </location>
</feature>
<comment type="caution">
    <text evidence="2">The sequence shown here is derived from an EMBL/GenBank/DDBJ whole genome shotgun (WGS) entry which is preliminary data.</text>
</comment>
<dbReference type="InterPro" id="IPR036259">
    <property type="entry name" value="MFS_trans_sf"/>
</dbReference>
<dbReference type="PANTHER" id="PTHR11328:SF24">
    <property type="entry name" value="MAJOR FACILITATOR SUPERFAMILY (MFS) PROFILE DOMAIN-CONTAINING PROTEIN"/>
    <property type="match status" value="1"/>
</dbReference>
<feature type="transmembrane region" description="Helical" evidence="1">
    <location>
        <begin position="422"/>
        <end position="448"/>
    </location>
</feature>
<feature type="transmembrane region" description="Helical" evidence="1">
    <location>
        <begin position="189"/>
        <end position="212"/>
    </location>
</feature>
<dbReference type="InterPro" id="IPR039672">
    <property type="entry name" value="MFS_2"/>
</dbReference>
<feature type="transmembrane region" description="Helical" evidence="1">
    <location>
        <begin position="246"/>
        <end position="270"/>
    </location>
</feature>
<reference evidence="2 3" key="1">
    <citation type="journal article" date="2021" name="Mar. Drugs">
        <title>Genome Reduction and Secondary Metabolism of the Marine Sponge-Associated Cyanobacterium Leptothoe.</title>
        <authorList>
            <person name="Konstantinou D."/>
            <person name="Popin R.V."/>
            <person name="Fewer D.P."/>
            <person name="Sivonen K."/>
            <person name="Gkelis S."/>
        </authorList>
    </citation>
    <scope>NUCLEOTIDE SEQUENCE [LARGE SCALE GENOMIC DNA]</scope>
    <source>
        <strain evidence="2 3">TAU-MAC 1615</strain>
    </source>
</reference>
<dbReference type="PANTHER" id="PTHR11328">
    <property type="entry name" value="MAJOR FACILITATOR SUPERFAMILY DOMAIN-CONTAINING PROTEIN"/>
    <property type="match status" value="1"/>
</dbReference>
<dbReference type="Pfam" id="PF13347">
    <property type="entry name" value="MFS_2"/>
    <property type="match status" value="1"/>
</dbReference>
<feature type="transmembrane region" description="Helical" evidence="1">
    <location>
        <begin position="35"/>
        <end position="61"/>
    </location>
</feature>
<protein>
    <submittedName>
        <fullName evidence="2">MFS transporter</fullName>
    </submittedName>
</protein>
<dbReference type="EMBL" id="JADOER010000001">
    <property type="protein sequence ID" value="MBT9310654.1"/>
    <property type="molecule type" value="Genomic_DNA"/>
</dbReference>
<evidence type="ECO:0000256" key="1">
    <source>
        <dbReference type="SAM" id="Phobius"/>
    </source>
</evidence>
<proteinExistence type="predicted"/>
<keyword evidence="1" id="KW-0812">Transmembrane</keyword>
<dbReference type="SUPFAM" id="SSF103473">
    <property type="entry name" value="MFS general substrate transporter"/>
    <property type="match status" value="1"/>
</dbReference>
<dbReference type="Gene3D" id="1.20.1250.20">
    <property type="entry name" value="MFS general substrate transporter like domains"/>
    <property type="match status" value="2"/>
</dbReference>
<feature type="transmembrane region" description="Helical" evidence="1">
    <location>
        <begin position="88"/>
        <end position="108"/>
    </location>
</feature>
<dbReference type="RefSeq" id="WP_215616570.1">
    <property type="nucleotide sequence ID" value="NZ_JADOER010000001.1"/>
</dbReference>